<reference evidence="1" key="1">
    <citation type="submission" date="2020-06" db="EMBL/GenBank/DDBJ databases">
        <authorList>
            <person name="Li T."/>
            <person name="Hu X."/>
            <person name="Zhang T."/>
            <person name="Song X."/>
            <person name="Zhang H."/>
            <person name="Dai N."/>
            <person name="Sheng W."/>
            <person name="Hou X."/>
            <person name="Wei L."/>
        </authorList>
    </citation>
    <scope>NUCLEOTIDE SEQUENCE</scope>
    <source>
        <strain evidence="1">3651</strain>
        <tissue evidence="1">Leaf</tissue>
    </source>
</reference>
<evidence type="ECO:0000313" key="1">
    <source>
        <dbReference type="EMBL" id="KAK4426958.1"/>
    </source>
</evidence>
<organism evidence="1 2">
    <name type="scientific">Sesamum alatum</name>
    <dbReference type="NCBI Taxonomy" id="300844"/>
    <lineage>
        <taxon>Eukaryota</taxon>
        <taxon>Viridiplantae</taxon>
        <taxon>Streptophyta</taxon>
        <taxon>Embryophyta</taxon>
        <taxon>Tracheophyta</taxon>
        <taxon>Spermatophyta</taxon>
        <taxon>Magnoliopsida</taxon>
        <taxon>eudicotyledons</taxon>
        <taxon>Gunneridae</taxon>
        <taxon>Pentapetalae</taxon>
        <taxon>asterids</taxon>
        <taxon>lamiids</taxon>
        <taxon>Lamiales</taxon>
        <taxon>Pedaliaceae</taxon>
        <taxon>Sesamum</taxon>
    </lineage>
</organism>
<keyword evidence="2" id="KW-1185">Reference proteome</keyword>
<reference evidence="1" key="2">
    <citation type="journal article" date="2024" name="Plant">
        <title>Genomic evolution and insights into agronomic trait innovations of Sesamum species.</title>
        <authorList>
            <person name="Miao H."/>
            <person name="Wang L."/>
            <person name="Qu L."/>
            <person name="Liu H."/>
            <person name="Sun Y."/>
            <person name="Le M."/>
            <person name="Wang Q."/>
            <person name="Wei S."/>
            <person name="Zheng Y."/>
            <person name="Lin W."/>
            <person name="Duan Y."/>
            <person name="Cao H."/>
            <person name="Xiong S."/>
            <person name="Wang X."/>
            <person name="Wei L."/>
            <person name="Li C."/>
            <person name="Ma Q."/>
            <person name="Ju M."/>
            <person name="Zhao R."/>
            <person name="Li G."/>
            <person name="Mu C."/>
            <person name="Tian Q."/>
            <person name="Mei H."/>
            <person name="Zhang T."/>
            <person name="Gao T."/>
            <person name="Zhang H."/>
        </authorList>
    </citation>
    <scope>NUCLEOTIDE SEQUENCE</scope>
    <source>
        <strain evidence="1">3651</strain>
    </source>
</reference>
<comment type="caution">
    <text evidence="1">The sequence shown here is derived from an EMBL/GenBank/DDBJ whole genome shotgun (WGS) entry which is preliminary data.</text>
</comment>
<gene>
    <name evidence="1" type="ORF">Salat_1464600</name>
</gene>
<name>A0AAE1YCA1_9LAMI</name>
<accession>A0AAE1YCA1</accession>
<dbReference type="Proteomes" id="UP001293254">
    <property type="component" value="Unassembled WGS sequence"/>
</dbReference>
<sequence length="118" mass="12873">MAEIGYFAWLGDTTRVGSSYVFGRGVAMFSRWGLVDILDRLYRGVHGKCSGWDWCRSCMQGNCRGVGSTEGEVVTVGIGFRFWFGGRGKVPKIEGPRLPGELGWLGGPGAQDWKGGHL</sequence>
<protein>
    <submittedName>
        <fullName evidence="1">Uncharacterized protein</fullName>
    </submittedName>
</protein>
<proteinExistence type="predicted"/>
<dbReference type="AlphaFoldDB" id="A0AAE1YCA1"/>
<dbReference type="EMBL" id="JACGWO010000005">
    <property type="protein sequence ID" value="KAK4426958.1"/>
    <property type="molecule type" value="Genomic_DNA"/>
</dbReference>
<evidence type="ECO:0000313" key="2">
    <source>
        <dbReference type="Proteomes" id="UP001293254"/>
    </source>
</evidence>